<protein>
    <recommendedName>
        <fullName evidence="9">Threonylcarbamoyl-AMP synthase</fullName>
        <shortName evidence="9">TC-AMP synthase</shortName>
        <ecNumber evidence="9">2.7.7.87</ecNumber>
    </recommendedName>
    <alternativeName>
        <fullName evidence="9">L-threonylcarbamoyladenylate synthase</fullName>
    </alternativeName>
    <alternativeName>
        <fullName evidence="9">t(6)A37 threonylcarbamoyladenosine biosynthesis protein TsaC</fullName>
    </alternativeName>
    <alternativeName>
        <fullName evidence="9">tRNA threonylcarbamoyladenosine biosynthesis protein TsaC</fullName>
    </alternativeName>
</protein>
<keyword evidence="5 9" id="KW-0548">Nucleotidyltransferase</keyword>
<keyword evidence="2 9" id="KW-0963">Cytoplasm</keyword>
<dbReference type="InterPro" id="IPR050156">
    <property type="entry name" value="TC-AMP_synthase_SUA5"/>
</dbReference>
<feature type="domain" description="YrdC-like" evidence="10">
    <location>
        <begin position="38"/>
        <end position="219"/>
    </location>
</feature>
<dbReference type="GO" id="GO:0002949">
    <property type="term" value="P:tRNA threonylcarbamoyladenosine modification"/>
    <property type="evidence" value="ECO:0007669"/>
    <property type="project" value="UniProtKB-UniRule"/>
</dbReference>
<dbReference type="OrthoDB" id="9814580at2"/>
<evidence type="ECO:0000256" key="3">
    <source>
        <dbReference type="ARBA" id="ARBA00022679"/>
    </source>
</evidence>
<evidence type="ECO:0000256" key="6">
    <source>
        <dbReference type="ARBA" id="ARBA00022741"/>
    </source>
</evidence>
<evidence type="ECO:0000259" key="10">
    <source>
        <dbReference type="PROSITE" id="PS51163"/>
    </source>
</evidence>
<proteinExistence type="inferred from homology"/>
<evidence type="ECO:0000256" key="5">
    <source>
        <dbReference type="ARBA" id="ARBA00022695"/>
    </source>
</evidence>
<keyword evidence="7 9" id="KW-0067">ATP-binding</keyword>
<keyword evidence="6 9" id="KW-0547">Nucleotide-binding</keyword>
<dbReference type="PANTHER" id="PTHR17490">
    <property type="entry name" value="SUA5"/>
    <property type="match status" value="1"/>
</dbReference>
<keyword evidence="3 9" id="KW-0808">Transferase</keyword>
<evidence type="ECO:0000313" key="11">
    <source>
        <dbReference type="EMBL" id="TDG15799.1"/>
    </source>
</evidence>
<gene>
    <name evidence="9" type="primary">tsaC</name>
    <name evidence="11" type="ORF">E2F43_06120</name>
</gene>
<comment type="subcellular location">
    <subcellularLocation>
        <location evidence="1 9">Cytoplasm</location>
    </subcellularLocation>
</comment>
<keyword evidence="4 9" id="KW-0819">tRNA processing</keyword>
<dbReference type="EC" id="2.7.7.87" evidence="9"/>
<evidence type="ECO:0000256" key="1">
    <source>
        <dbReference type="ARBA" id="ARBA00004496"/>
    </source>
</evidence>
<evidence type="ECO:0000313" key="12">
    <source>
        <dbReference type="Proteomes" id="UP000295554"/>
    </source>
</evidence>
<name>A0A4R5LWE9_9GAMM</name>
<dbReference type="GO" id="GO:0005737">
    <property type="term" value="C:cytoplasm"/>
    <property type="evidence" value="ECO:0007669"/>
    <property type="project" value="UniProtKB-SubCell"/>
</dbReference>
<evidence type="ECO:0000256" key="8">
    <source>
        <dbReference type="ARBA" id="ARBA00048366"/>
    </source>
</evidence>
<dbReference type="InterPro" id="IPR006070">
    <property type="entry name" value="Sua5-like_dom"/>
</dbReference>
<dbReference type="GO" id="GO:0005524">
    <property type="term" value="F:ATP binding"/>
    <property type="evidence" value="ECO:0007669"/>
    <property type="project" value="UniProtKB-UniRule"/>
</dbReference>
<comment type="similarity">
    <text evidence="9">Belongs to the SUA5 family. TsaC subfamily.</text>
</comment>
<keyword evidence="12" id="KW-1185">Reference proteome</keyword>
<accession>A0A4R5LWE9</accession>
<evidence type="ECO:0000256" key="2">
    <source>
        <dbReference type="ARBA" id="ARBA00022490"/>
    </source>
</evidence>
<comment type="caution">
    <text evidence="11">The sequence shown here is derived from an EMBL/GenBank/DDBJ whole genome shotgun (WGS) entry which is preliminary data.</text>
</comment>
<dbReference type="GO" id="GO:0061710">
    <property type="term" value="F:L-threonylcarbamoyladenylate synthase"/>
    <property type="evidence" value="ECO:0007669"/>
    <property type="project" value="UniProtKB-EC"/>
</dbReference>
<dbReference type="AlphaFoldDB" id="A0A4R5LWE9"/>
<dbReference type="Pfam" id="PF01300">
    <property type="entry name" value="Sua5_yciO_yrdC"/>
    <property type="match status" value="1"/>
</dbReference>
<dbReference type="HAMAP" id="MF_01852">
    <property type="entry name" value="TsaC"/>
    <property type="match status" value="1"/>
</dbReference>
<sequence length="219" mass="22893">MPAQTGDTGEQGKPHRFLERSPCVGVPDGLIVPAQPSQLRLAAALTALEDEGVVACPTEAVWGLSCDPDSERAVSRLLALKNRPVDKGLILVAASESQLAFLLADLTPEQRAALSAGWPGPNTWLVPHHNRVQPWIHGRFPTVAVRVSAHPVVRALCEAFGGPLVSTSANPAGAQPPRAAFQVLRYFGGSLDGMLPGEVGGASGPSQIRDLATGALIRA</sequence>
<evidence type="ECO:0000256" key="9">
    <source>
        <dbReference type="HAMAP-Rule" id="MF_01852"/>
    </source>
</evidence>
<dbReference type="EMBL" id="SMSE01000001">
    <property type="protein sequence ID" value="TDG15799.1"/>
    <property type="molecule type" value="Genomic_DNA"/>
</dbReference>
<dbReference type="SUPFAM" id="SSF55821">
    <property type="entry name" value="YrdC/RibB"/>
    <property type="match status" value="1"/>
</dbReference>
<evidence type="ECO:0000256" key="4">
    <source>
        <dbReference type="ARBA" id="ARBA00022694"/>
    </source>
</evidence>
<dbReference type="GO" id="GO:0006450">
    <property type="term" value="P:regulation of translational fidelity"/>
    <property type="evidence" value="ECO:0007669"/>
    <property type="project" value="TreeGrafter"/>
</dbReference>
<dbReference type="InterPro" id="IPR023535">
    <property type="entry name" value="TC-AMP_synthase"/>
</dbReference>
<organism evidence="11 12">
    <name type="scientific">Seongchinamella unica</name>
    <dbReference type="NCBI Taxonomy" id="2547392"/>
    <lineage>
        <taxon>Bacteria</taxon>
        <taxon>Pseudomonadati</taxon>
        <taxon>Pseudomonadota</taxon>
        <taxon>Gammaproteobacteria</taxon>
        <taxon>Cellvibrionales</taxon>
        <taxon>Halieaceae</taxon>
        <taxon>Seongchinamella</taxon>
    </lineage>
</organism>
<dbReference type="GO" id="GO:0003725">
    <property type="term" value="F:double-stranded RNA binding"/>
    <property type="evidence" value="ECO:0007669"/>
    <property type="project" value="InterPro"/>
</dbReference>
<dbReference type="PANTHER" id="PTHR17490:SF18">
    <property type="entry name" value="THREONYLCARBAMOYL-AMP SYNTHASE"/>
    <property type="match status" value="1"/>
</dbReference>
<evidence type="ECO:0000256" key="7">
    <source>
        <dbReference type="ARBA" id="ARBA00022840"/>
    </source>
</evidence>
<dbReference type="GO" id="GO:0000049">
    <property type="term" value="F:tRNA binding"/>
    <property type="evidence" value="ECO:0007669"/>
    <property type="project" value="TreeGrafter"/>
</dbReference>
<dbReference type="FunFam" id="3.90.870.10:FF:000004">
    <property type="entry name" value="Threonylcarbamoyl-AMP synthase"/>
    <property type="match status" value="1"/>
</dbReference>
<dbReference type="Gene3D" id="3.90.870.10">
    <property type="entry name" value="DHBP synthase"/>
    <property type="match status" value="1"/>
</dbReference>
<dbReference type="Proteomes" id="UP000295554">
    <property type="component" value="Unassembled WGS sequence"/>
</dbReference>
<dbReference type="InterPro" id="IPR017945">
    <property type="entry name" value="DHBP_synth_RibB-like_a/b_dom"/>
</dbReference>
<reference evidence="11 12" key="1">
    <citation type="submission" date="2019-03" db="EMBL/GenBank/DDBJ databases">
        <title>Seongchinamella monodicae gen. nov., sp. nov., a novel member of the Gammaproteobacteria isolated from a tidal mudflat of beach.</title>
        <authorList>
            <person name="Yang H.G."/>
            <person name="Kang J.W."/>
            <person name="Lee S.D."/>
        </authorList>
    </citation>
    <scope>NUCLEOTIDE SEQUENCE [LARGE SCALE GENOMIC DNA]</scope>
    <source>
        <strain evidence="11 12">GH4-78</strain>
    </source>
</reference>
<comment type="function">
    <text evidence="9">Required for the formation of a threonylcarbamoyl group on adenosine at position 37 (t(6)A37) in tRNAs that read codons beginning with adenine. Catalyzes the conversion of L-threonine, HCO(3)(-)/CO(2) and ATP to give threonylcarbamoyl-AMP (TC-AMP) as the acyladenylate intermediate, with the release of diphosphate.</text>
</comment>
<dbReference type="PROSITE" id="PS51163">
    <property type="entry name" value="YRDC"/>
    <property type="match status" value="1"/>
</dbReference>
<comment type="catalytic activity">
    <reaction evidence="8 9">
        <text>L-threonine + hydrogencarbonate + ATP = L-threonylcarbamoyladenylate + diphosphate + H2O</text>
        <dbReference type="Rhea" id="RHEA:36407"/>
        <dbReference type="ChEBI" id="CHEBI:15377"/>
        <dbReference type="ChEBI" id="CHEBI:17544"/>
        <dbReference type="ChEBI" id="CHEBI:30616"/>
        <dbReference type="ChEBI" id="CHEBI:33019"/>
        <dbReference type="ChEBI" id="CHEBI:57926"/>
        <dbReference type="ChEBI" id="CHEBI:73682"/>
        <dbReference type="EC" id="2.7.7.87"/>
    </reaction>
</comment>